<dbReference type="EMBL" id="JACHEU010000002">
    <property type="protein sequence ID" value="MBB6013622.1"/>
    <property type="molecule type" value="Genomic_DNA"/>
</dbReference>
<protein>
    <recommendedName>
        <fullName evidence="5">Peptidoglycan-binding protein</fullName>
    </recommendedName>
</protein>
<evidence type="ECO:0000313" key="4">
    <source>
        <dbReference type="Proteomes" id="UP000533306"/>
    </source>
</evidence>
<accession>A0A7W9VWZ3</accession>
<dbReference type="SUPFAM" id="SSF53955">
    <property type="entry name" value="Lysozyme-like"/>
    <property type="match status" value="1"/>
</dbReference>
<comment type="caution">
    <text evidence="3">The sequence shown here is derived from an EMBL/GenBank/DDBJ whole genome shotgun (WGS) entry which is preliminary data.</text>
</comment>
<dbReference type="InterPro" id="IPR036366">
    <property type="entry name" value="PGBDSf"/>
</dbReference>
<evidence type="ECO:0000259" key="1">
    <source>
        <dbReference type="Pfam" id="PF01471"/>
    </source>
</evidence>
<reference evidence="3 4" key="1">
    <citation type="submission" date="2020-08" db="EMBL/GenBank/DDBJ databases">
        <title>Genomic Encyclopedia of Type Strains, Phase IV (KMG-IV): sequencing the most valuable type-strain genomes for metagenomic binning, comparative biology and taxonomic classification.</title>
        <authorList>
            <person name="Goeker M."/>
        </authorList>
    </citation>
    <scope>NUCLEOTIDE SEQUENCE [LARGE SCALE GENOMIC DNA]</scope>
    <source>
        <strain evidence="3 4">DSM 11099</strain>
    </source>
</reference>
<evidence type="ECO:0000313" key="3">
    <source>
        <dbReference type="EMBL" id="MBB6013622.1"/>
    </source>
</evidence>
<dbReference type="SUPFAM" id="SSF47090">
    <property type="entry name" value="PGBD-like"/>
    <property type="match status" value="1"/>
</dbReference>
<sequence length="291" mass="30793">MFSQDVIREAQAAARQAGITPAALLAVMEVESGGRLFAVVQGRNEPLIRFEGHYFDRRLTGSKQARARELGLASPKAGAVANPATQSARWVLLGKATQIDASAAYESTSWGVGQVMGSHWLWLGYPNVQALVAEVRSGAAGQIRLMVRYIDKAGLISVLNAQDWPAFARGYNGPGYAKNGYDRKLAAAYRRHAGGAGTTDAGTVLKAGSKGEAVRELQQHLAALGYGIAADGLFGPATQAALRRFQKENGLVADGIAGPKTLAALKTAIARPTPGWWSAIKAGFFRLFGLS</sequence>
<gene>
    <name evidence="3" type="ORF">HNR59_003011</name>
</gene>
<organism evidence="3 4">
    <name type="scientific">Aquamicrobium lusatiense</name>
    <dbReference type="NCBI Taxonomy" id="89772"/>
    <lineage>
        <taxon>Bacteria</taxon>
        <taxon>Pseudomonadati</taxon>
        <taxon>Pseudomonadota</taxon>
        <taxon>Alphaproteobacteria</taxon>
        <taxon>Hyphomicrobiales</taxon>
        <taxon>Phyllobacteriaceae</taxon>
        <taxon>Aquamicrobium</taxon>
    </lineage>
</organism>
<feature type="domain" description="Peptidoglycan binding-like" evidence="1">
    <location>
        <begin position="211"/>
        <end position="265"/>
    </location>
</feature>
<feature type="domain" description="N-acetylmuramidase" evidence="2">
    <location>
        <begin position="21"/>
        <end position="192"/>
    </location>
</feature>
<dbReference type="InterPro" id="IPR036365">
    <property type="entry name" value="PGBD-like_sf"/>
</dbReference>
<dbReference type="InterPro" id="IPR023346">
    <property type="entry name" value="Lysozyme-like_dom_sf"/>
</dbReference>
<evidence type="ECO:0008006" key="5">
    <source>
        <dbReference type="Google" id="ProtNLM"/>
    </source>
</evidence>
<dbReference type="Pfam" id="PF01471">
    <property type="entry name" value="PG_binding_1"/>
    <property type="match status" value="1"/>
</dbReference>
<dbReference type="AlphaFoldDB" id="A0A7W9VWZ3"/>
<dbReference type="InterPro" id="IPR024408">
    <property type="entry name" value="Muramidase"/>
</dbReference>
<evidence type="ECO:0000259" key="2">
    <source>
        <dbReference type="Pfam" id="PF11860"/>
    </source>
</evidence>
<dbReference type="Pfam" id="PF11860">
    <property type="entry name" value="Muramidase"/>
    <property type="match status" value="1"/>
</dbReference>
<dbReference type="RefSeq" id="WP_183831812.1">
    <property type="nucleotide sequence ID" value="NZ_JACHEU010000002.1"/>
</dbReference>
<proteinExistence type="predicted"/>
<name>A0A7W9VWZ3_9HYPH</name>
<dbReference type="Proteomes" id="UP000533306">
    <property type="component" value="Unassembled WGS sequence"/>
</dbReference>
<keyword evidence="4" id="KW-1185">Reference proteome</keyword>
<dbReference type="Gene3D" id="1.10.101.10">
    <property type="entry name" value="PGBD-like superfamily/PGBD"/>
    <property type="match status" value="1"/>
</dbReference>
<dbReference type="InterPro" id="IPR002477">
    <property type="entry name" value="Peptidoglycan-bd-like"/>
</dbReference>